<dbReference type="Proteomes" id="UP000236291">
    <property type="component" value="Unassembled WGS sequence"/>
</dbReference>
<feature type="non-terminal residue" evidence="1">
    <location>
        <position position="1"/>
    </location>
</feature>
<protein>
    <submittedName>
        <fullName evidence="1">Uncharacterized protein</fullName>
    </submittedName>
</protein>
<reference evidence="1 2" key="1">
    <citation type="journal article" date="2014" name="Am. J. Bot.">
        <title>Genome assembly and annotation for red clover (Trifolium pratense; Fabaceae).</title>
        <authorList>
            <person name="Istvanek J."/>
            <person name="Jaros M."/>
            <person name="Krenek A."/>
            <person name="Repkova J."/>
        </authorList>
    </citation>
    <scope>NUCLEOTIDE SEQUENCE [LARGE SCALE GENOMIC DNA]</scope>
    <source>
        <strain evidence="2">cv. Tatra</strain>
        <tissue evidence="1">Young leaves</tissue>
    </source>
</reference>
<name>A0A2K3JYM5_TRIPR</name>
<sequence length="103" mass="11258">VVSQAATSNSPCVKLAPAVNKLPSLITVASTQDIHSHTTLVYLPLKPIFFHQSLNPVDVEYYSTASPGRCRVLLSSPLQDDVEYSYHRLSRLMSSITITASPD</sequence>
<organism evidence="1 2">
    <name type="scientific">Trifolium pratense</name>
    <name type="common">Red clover</name>
    <dbReference type="NCBI Taxonomy" id="57577"/>
    <lineage>
        <taxon>Eukaryota</taxon>
        <taxon>Viridiplantae</taxon>
        <taxon>Streptophyta</taxon>
        <taxon>Embryophyta</taxon>
        <taxon>Tracheophyta</taxon>
        <taxon>Spermatophyta</taxon>
        <taxon>Magnoliopsida</taxon>
        <taxon>eudicotyledons</taxon>
        <taxon>Gunneridae</taxon>
        <taxon>Pentapetalae</taxon>
        <taxon>rosids</taxon>
        <taxon>fabids</taxon>
        <taxon>Fabales</taxon>
        <taxon>Fabaceae</taxon>
        <taxon>Papilionoideae</taxon>
        <taxon>50 kb inversion clade</taxon>
        <taxon>NPAAA clade</taxon>
        <taxon>Hologalegina</taxon>
        <taxon>IRL clade</taxon>
        <taxon>Trifolieae</taxon>
        <taxon>Trifolium</taxon>
    </lineage>
</organism>
<gene>
    <name evidence="1" type="ORF">L195_g051269</name>
</gene>
<proteinExistence type="predicted"/>
<dbReference type="EMBL" id="ASHM01080069">
    <property type="protein sequence ID" value="PNX59147.1"/>
    <property type="molecule type" value="Genomic_DNA"/>
</dbReference>
<evidence type="ECO:0000313" key="1">
    <source>
        <dbReference type="EMBL" id="PNX59147.1"/>
    </source>
</evidence>
<comment type="caution">
    <text evidence="1">The sequence shown here is derived from an EMBL/GenBank/DDBJ whole genome shotgun (WGS) entry which is preliminary data.</text>
</comment>
<evidence type="ECO:0000313" key="2">
    <source>
        <dbReference type="Proteomes" id="UP000236291"/>
    </source>
</evidence>
<reference evidence="1 2" key="2">
    <citation type="journal article" date="2017" name="Front. Plant Sci.">
        <title>Gene Classification and Mining of Molecular Markers Useful in Red Clover (Trifolium pratense) Breeding.</title>
        <authorList>
            <person name="Istvanek J."/>
            <person name="Dluhosova J."/>
            <person name="Dluhos P."/>
            <person name="Patkova L."/>
            <person name="Nedelnik J."/>
            <person name="Repkova J."/>
        </authorList>
    </citation>
    <scope>NUCLEOTIDE SEQUENCE [LARGE SCALE GENOMIC DNA]</scope>
    <source>
        <strain evidence="2">cv. Tatra</strain>
        <tissue evidence="1">Young leaves</tissue>
    </source>
</reference>
<accession>A0A2K3JYM5</accession>
<dbReference type="AlphaFoldDB" id="A0A2K3JYM5"/>